<evidence type="ECO:0000313" key="3">
    <source>
        <dbReference type="WBParaSite" id="jg8942"/>
    </source>
</evidence>
<feature type="region of interest" description="Disordered" evidence="1">
    <location>
        <begin position="1"/>
        <end position="23"/>
    </location>
</feature>
<feature type="compositionally biased region" description="Polar residues" evidence="1">
    <location>
        <begin position="1"/>
        <end position="22"/>
    </location>
</feature>
<evidence type="ECO:0000256" key="1">
    <source>
        <dbReference type="SAM" id="MobiDB-lite"/>
    </source>
</evidence>
<name>A0A915ESV7_9BILA</name>
<evidence type="ECO:0000313" key="2">
    <source>
        <dbReference type="Proteomes" id="UP000887574"/>
    </source>
</evidence>
<organism evidence="2 3">
    <name type="scientific">Ditylenchus dipsaci</name>
    <dbReference type="NCBI Taxonomy" id="166011"/>
    <lineage>
        <taxon>Eukaryota</taxon>
        <taxon>Metazoa</taxon>
        <taxon>Ecdysozoa</taxon>
        <taxon>Nematoda</taxon>
        <taxon>Chromadorea</taxon>
        <taxon>Rhabditida</taxon>
        <taxon>Tylenchina</taxon>
        <taxon>Tylenchomorpha</taxon>
        <taxon>Sphaerularioidea</taxon>
        <taxon>Anguinidae</taxon>
        <taxon>Anguininae</taxon>
        <taxon>Ditylenchus</taxon>
    </lineage>
</organism>
<sequence length="123" mass="13817">MDLSKGYSSSEGRGWMSSQKRSATAFEKPGKLDDYLEVDDQLATSGARTLEENVADVSAYVEETGMHSDTEVLKVDDEPEPPVTTQEAAATLRILHNAMSTQMLIQWFNFFATMWMTFWPKNA</sequence>
<keyword evidence="2" id="KW-1185">Reference proteome</keyword>
<dbReference type="WBParaSite" id="jg8942">
    <property type="protein sequence ID" value="jg8942"/>
    <property type="gene ID" value="jg8942"/>
</dbReference>
<dbReference type="Proteomes" id="UP000887574">
    <property type="component" value="Unplaced"/>
</dbReference>
<reference evidence="3" key="1">
    <citation type="submission" date="2022-11" db="UniProtKB">
        <authorList>
            <consortium name="WormBaseParasite"/>
        </authorList>
    </citation>
    <scope>IDENTIFICATION</scope>
</reference>
<proteinExistence type="predicted"/>
<accession>A0A915ESV7</accession>
<dbReference type="AlphaFoldDB" id="A0A915ESV7"/>
<protein>
    <submittedName>
        <fullName evidence="3">Uncharacterized protein</fullName>
    </submittedName>
</protein>